<reference evidence="6 7" key="1">
    <citation type="submission" date="2018-11" db="EMBL/GenBank/DDBJ databases">
        <title>Genomic Encyclopedia of Type Strains, Phase IV (KMG-IV): sequencing the most valuable type-strain genomes for metagenomic binning, comparative biology and taxonomic classification.</title>
        <authorList>
            <person name="Goeker M."/>
        </authorList>
    </citation>
    <scope>NUCLEOTIDE SEQUENCE [LARGE SCALE GENOMIC DNA]</scope>
    <source>
        <strain evidence="6 7">DSM 5900</strain>
    </source>
</reference>
<dbReference type="OrthoDB" id="394852at2"/>
<dbReference type="InterPro" id="IPR003593">
    <property type="entry name" value="AAA+_ATPase"/>
</dbReference>
<dbReference type="RefSeq" id="WP_123688230.1">
    <property type="nucleotide sequence ID" value="NZ_AP019700.1"/>
</dbReference>
<dbReference type="PANTHER" id="PTHR43875:SF10">
    <property type="entry name" value="BLL2173 PROTEIN"/>
    <property type="match status" value="1"/>
</dbReference>
<dbReference type="PROSITE" id="PS50893">
    <property type="entry name" value="ABC_TRANSPORTER_2"/>
    <property type="match status" value="1"/>
</dbReference>
<dbReference type="Gene3D" id="3.40.50.300">
    <property type="entry name" value="P-loop containing nucleotide triphosphate hydrolases"/>
    <property type="match status" value="1"/>
</dbReference>
<keyword evidence="4 6" id="KW-0067">ATP-binding</keyword>
<dbReference type="Proteomes" id="UP000278222">
    <property type="component" value="Unassembled WGS sequence"/>
</dbReference>
<dbReference type="Pfam" id="PF00005">
    <property type="entry name" value="ABC_tran"/>
    <property type="match status" value="1"/>
</dbReference>
<comment type="similarity">
    <text evidence="1">Belongs to the ABC transporter superfamily.</text>
</comment>
<dbReference type="GO" id="GO:0005524">
    <property type="term" value="F:ATP binding"/>
    <property type="evidence" value="ECO:0007669"/>
    <property type="project" value="UniProtKB-KW"/>
</dbReference>
<dbReference type="GO" id="GO:0055052">
    <property type="term" value="C:ATP-binding cassette (ABC) transporter complex, substrate-binding subunit-containing"/>
    <property type="evidence" value="ECO:0007669"/>
    <property type="project" value="TreeGrafter"/>
</dbReference>
<dbReference type="Pfam" id="PF08402">
    <property type="entry name" value="TOBE_2"/>
    <property type="match status" value="1"/>
</dbReference>
<dbReference type="PANTHER" id="PTHR43875">
    <property type="entry name" value="MALTODEXTRIN IMPORT ATP-BINDING PROTEIN MSMX"/>
    <property type="match status" value="1"/>
</dbReference>
<dbReference type="FunFam" id="3.40.50.300:FF:000042">
    <property type="entry name" value="Maltose/maltodextrin ABC transporter, ATP-binding protein"/>
    <property type="match status" value="1"/>
</dbReference>
<evidence type="ECO:0000256" key="1">
    <source>
        <dbReference type="ARBA" id="ARBA00005417"/>
    </source>
</evidence>
<name>A0A3N1MCN6_9PROT</name>
<dbReference type="GO" id="GO:0140359">
    <property type="term" value="F:ABC-type transporter activity"/>
    <property type="evidence" value="ECO:0007669"/>
    <property type="project" value="InterPro"/>
</dbReference>
<dbReference type="SUPFAM" id="SSF52540">
    <property type="entry name" value="P-loop containing nucleoside triphosphate hydrolases"/>
    <property type="match status" value="1"/>
</dbReference>
<dbReference type="InterPro" id="IPR027417">
    <property type="entry name" value="P-loop_NTPase"/>
</dbReference>
<dbReference type="InterPro" id="IPR047641">
    <property type="entry name" value="ABC_transpr_MalK/UgpC-like"/>
</dbReference>
<dbReference type="InterPro" id="IPR015855">
    <property type="entry name" value="ABC_transpr_MalK-like"/>
</dbReference>
<evidence type="ECO:0000256" key="3">
    <source>
        <dbReference type="ARBA" id="ARBA00022741"/>
    </source>
</evidence>
<dbReference type="PROSITE" id="PS00211">
    <property type="entry name" value="ABC_TRANSPORTER_1"/>
    <property type="match status" value="1"/>
</dbReference>
<dbReference type="SUPFAM" id="SSF50331">
    <property type="entry name" value="MOP-like"/>
    <property type="match status" value="1"/>
</dbReference>
<dbReference type="InterPro" id="IPR013611">
    <property type="entry name" value="Transp-assoc_OB_typ2"/>
</dbReference>
<protein>
    <submittedName>
        <fullName evidence="6">Carbohydrate ABC transporter ATP-binding protein (CUT1 family)</fullName>
    </submittedName>
</protein>
<evidence type="ECO:0000313" key="7">
    <source>
        <dbReference type="Proteomes" id="UP000278222"/>
    </source>
</evidence>
<proteinExistence type="inferred from homology"/>
<keyword evidence="2" id="KW-0813">Transport</keyword>
<keyword evidence="7" id="KW-1185">Reference proteome</keyword>
<evidence type="ECO:0000259" key="5">
    <source>
        <dbReference type="PROSITE" id="PS50893"/>
    </source>
</evidence>
<keyword evidence="3" id="KW-0547">Nucleotide-binding</keyword>
<accession>A0A3N1MCN6</accession>
<evidence type="ECO:0000256" key="2">
    <source>
        <dbReference type="ARBA" id="ARBA00022448"/>
    </source>
</evidence>
<dbReference type="SMART" id="SM00382">
    <property type="entry name" value="AAA"/>
    <property type="match status" value="1"/>
</dbReference>
<sequence>MTAGSTAASRATEDGRGSVAIRGLTKSFGATPVLRGVDLDIPDGSFLTVLGPSGCGKSTLMRIVAGLEQQDGGSVAIGGRPVDGLRPDQRDIAMVFQSYALYPHLTVFDNIALPLRMRRLDFARRLPIVGRMLPGVGQTEREIAQAVRRVAETLQIEPLLARKPGQLSGGQKQRVAVGRAMVREPRVFLMDEPLSNLDAELRVHMRAEIAQLHRSLRTTFIYVTHDQAEAMTMSDQVVVMMDGRPLQVAPPSVIYEDPEDIRVARFVGSPRINILPGTATGRGSVDVLGVEVPFAGHVSPGTGVQVGFRPAAATVTRASGTPGLAGTLTYRENLGSDLFLHVALAGADAPVVIRHDPAEIASFPVGEPVTMRIGEVQTLIFDQAGKRLRAPLAAAGMRRHG</sequence>
<organism evidence="6 7">
    <name type="scientific">Stella humosa</name>
    <dbReference type="NCBI Taxonomy" id="94"/>
    <lineage>
        <taxon>Bacteria</taxon>
        <taxon>Pseudomonadati</taxon>
        <taxon>Pseudomonadota</taxon>
        <taxon>Alphaproteobacteria</taxon>
        <taxon>Rhodospirillales</taxon>
        <taxon>Stellaceae</taxon>
        <taxon>Stella</taxon>
    </lineage>
</organism>
<comment type="caution">
    <text evidence="6">The sequence shown here is derived from an EMBL/GenBank/DDBJ whole genome shotgun (WGS) entry which is preliminary data.</text>
</comment>
<feature type="domain" description="ABC transporter" evidence="5">
    <location>
        <begin position="19"/>
        <end position="267"/>
    </location>
</feature>
<dbReference type="EMBL" id="RJKX01000011">
    <property type="protein sequence ID" value="ROQ01473.1"/>
    <property type="molecule type" value="Genomic_DNA"/>
</dbReference>
<dbReference type="Gene3D" id="2.40.50.100">
    <property type="match status" value="1"/>
</dbReference>
<evidence type="ECO:0000256" key="4">
    <source>
        <dbReference type="ARBA" id="ARBA00022840"/>
    </source>
</evidence>
<dbReference type="CDD" id="cd03301">
    <property type="entry name" value="ABC_MalK_N"/>
    <property type="match status" value="1"/>
</dbReference>
<dbReference type="GO" id="GO:0016887">
    <property type="term" value="F:ATP hydrolysis activity"/>
    <property type="evidence" value="ECO:0007669"/>
    <property type="project" value="InterPro"/>
</dbReference>
<dbReference type="InterPro" id="IPR008995">
    <property type="entry name" value="Mo/tungstate-bd_C_term_dom"/>
</dbReference>
<dbReference type="AlphaFoldDB" id="A0A3N1MCN6"/>
<dbReference type="InterPro" id="IPR017871">
    <property type="entry name" value="ABC_transporter-like_CS"/>
</dbReference>
<gene>
    <name evidence="6" type="ORF">EDC65_0652</name>
</gene>
<dbReference type="InterPro" id="IPR003439">
    <property type="entry name" value="ABC_transporter-like_ATP-bd"/>
</dbReference>
<dbReference type="GO" id="GO:0008643">
    <property type="term" value="P:carbohydrate transport"/>
    <property type="evidence" value="ECO:0007669"/>
    <property type="project" value="InterPro"/>
</dbReference>
<evidence type="ECO:0000313" key="6">
    <source>
        <dbReference type="EMBL" id="ROQ01473.1"/>
    </source>
</evidence>